<dbReference type="AlphaFoldDB" id="A0A7X2TM53"/>
<evidence type="ECO:0000256" key="1">
    <source>
        <dbReference type="ARBA" id="ARBA00001946"/>
    </source>
</evidence>
<dbReference type="PANTHER" id="PTHR42904">
    <property type="entry name" value="NUDIX HYDROLASE, NUDC SUBFAMILY"/>
    <property type="match status" value="1"/>
</dbReference>
<accession>A0A7X2TM53</accession>
<dbReference type="GO" id="GO:0046872">
    <property type="term" value="F:metal ion binding"/>
    <property type="evidence" value="ECO:0007669"/>
    <property type="project" value="UniProtKB-KW"/>
</dbReference>
<comment type="cofactor">
    <cofactor evidence="2">
        <name>Zn(2+)</name>
        <dbReference type="ChEBI" id="CHEBI:29105"/>
    </cofactor>
</comment>
<dbReference type="InterPro" id="IPR015797">
    <property type="entry name" value="NUDIX_hydrolase-like_dom_sf"/>
</dbReference>
<name>A0A7X2TM53_9FIRM</name>
<keyword evidence="5" id="KW-0479">Metal-binding</keyword>
<evidence type="ECO:0000256" key="5">
    <source>
        <dbReference type="ARBA" id="ARBA00022723"/>
    </source>
</evidence>
<dbReference type="EC" id="3.6.1.22" evidence="4"/>
<keyword evidence="6 11" id="KW-0378">Hydrolase</keyword>
<dbReference type="InterPro" id="IPR000086">
    <property type="entry name" value="NUDIX_hydrolase_dom"/>
</dbReference>
<feature type="domain" description="Nudix hydrolase" evidence="10">
    <location>
        <begin position="150"/>
        <end position="274"/>
    </location>
</feature>
<comment type="cofactor">
    <cofactor evidence="1">
        <name>Mg(2+)</name>
        <dbReference type="ChEBI" id="CHEBI:18420"/>
    </cofactor>
</comment>
<evidence type="ECO:0000256" key="3">
    <source>
        <dbReference type="ARBA" id="ARBA00009595"/>
    </source>
</evidence>
<dbReference type="Pfam" id="PF00293">
    <property type="entry name" value="NUDIX"/>
    <property type="match status" value="1"/>
</dbReference>
<protein>
    <recommendedName>
        <fullName evidence="4">NAD(+) diphosphatase</fullName>
        <ecNumber evidence="4">3.6.1.22</ecNumber>
    </recommendedName>
</protein>
<dbReference type="Proteomes" id="UP000440513">
    <property type="component" value="Unassembled WGS sequence"/>
</dbReference>
<sequence length="283" mass="32568">MIQDITPHHLYNEFTPRSPQNGDLIFAFRDRKLLADLSANTCRFPLWENVSSQFPTTTSLIWLFALDQTSCFLVMDADLDFPETYTFHSLQEIRGREPKHHIFAAMTAFHLYDWYRNNRFCGRCGTPVVPDPSHKERMLSCPQCGNTIYPKICPAIIVGVIDGERILLTKYAGRNNPNYALIAGFTEIGETAEETVMREVYEEVGVRVKNLRYYKTQPWGMASDLLIGYYAELDGDPSITLDRNELSTGLWMDRKDIIIEDEDFSLTREMIVRFAKTGRAVLN</sequence>
<dbReference type="InterPro" id="IPR050241">
    <property type="entry name" value="NAD-cap_RNA_hydrolase_NudC"/>
</dbReference>
<dbReference type="InterPro" id="IPR020084">
    <property type="entry name" value="NUDIX_hydrolase_CS"/>
</dbReference>
<dbReference type="Gene3D" id="3.90.79.10">
    <property type="entry name" value="Nucleoside Triphosphate Pyrophosphohydrolase"/>
    <property type="match status" value="1"/>
</dbReference>
<comment type="catalytic activity">
    <reaction evidence="9">
        <text>a 5'-end NAD(+)-phospho-ribonucleoside in mRNA + H2O = a 5'-end phospho-adenosine-phospho-ribonucleoside in mRNA + beta-nicotinamide D-ribonucleotide + 2 H(+)</text>
        <dbReference type="Rhea" id="RHEA:60876"/>
        <dbReference type="Rhea" id="RHEA-COMP:15698"/>
        <dbReference type="Rhea" id="RHEA-COMP:15719"/>
        <dbReference type="ChEBI" id="CHEBI:14649"/>
        <dbReference type="ChEBI" id="CHEBI:15377"/>
        <dbReference type="ChEBI" id="CHEBI:15378"/>
        <dbReference type="ChEBI" id="CHEBI:144029"/>
        <dbReference type="ChEBI" id="CHEBI:144051"/>
    </reaction>
    <physiologicalReaction direction="left-to-right" evidence="9">
        <dbReference type="Rhea" id="RHEA:60877"/>
    </physiologicalReaction>
</comment>
<dbReference type="NCBIfam" id="NF001299">
    <property type="entry name" value="PRK00241.1"/>
    <property type="match status" value="1"/>
</dbReference>
<evidence type="ECO:0000259" key="10">
    <source>
        <dbReference type="PROSITE" id="PS51462"/>
    </source>
</evidence>
<evidence type="ECO:0000256" key="7">
    <source>
        <dbReference type="ARBA" id="ARBA00022842"/>
    </source>
</evidence>
<proteinExistence type="inferred from homology"/>
<dbReference type="InterPro" id="IPR049734">
    <property type="entry name" value="NudC-like_C"/>
</dbReference>
<organism evidence="11 12">
    <name type="scientific">Oliverpabstia intestinalis</name>
    <dbReference type="NCBI Taxonomy" id="2606633"/>
    <lineage>
        <taxon>Bacteria</taxon>
        <taxon>Bacillati</taxon>
        <taxon>Bacillota</taxon>
        <taxon>Clostridia</taxon>
        <taxon>Lachnospirales</taxon>
        <taxon>Lachnospiraceae</taxon>
        <taxon>Oliverpabstia</taxon>
    </lineage>
</organism>
<comment type="similarity">
    <text evidence="3">Belongs to the Nudix hydrolase family. NudC subfamily.</text>
</comment>
<evidence type="ECO:0000256" key="4">
    <source>
        <dbReference type="ARBA" id="ARBA00012381"/>
    </source>
</evidence>
<evidence type="ECO:0000313" key="11">
    <source>
        <dbReference type="EMBL" id="MST67374.1"/>
    </source>
</evidence>
<dbReference type="SUPFAM" id="SSF55811">
    <property type="entry name" value="Nudix"/>
    <property type="match status" value="1"/>
</dbReference>
<dbReference type="PANTHER" id="PTHR42904:SF6">
    <property type="entry name" value="NAD-CAPPED RNA HYDROLASE NUDT12"/>
    <property type="match status" value="1"/>
</dbReference>
<dbReference type="Gene3D" id="3.90.79.20">
    <property type="match status" value="1"/>
</dbReference>
<dbReference type="GO" id="GO:0035529">
    <property type="term" value="F:NADH pyrophosphatase activity"/>
    <property type="evidence" value="ECO:0007669"/>
    <property type="project" value="TreeGrafter"/>
</dbReference>
<dbReference type="GO" id="GO:0019677">
    <property type="term" value="P:NAD+ catabolic process"/>
    <property type="evidence" value="ECO:0007669"/>
    <property type="project" value="TreeGrafter"/>
</dbReference>
<evidence type="ECO:0000313" key="12">
    <source>
        <dbReference type="Proteomes" id="UP000440513"/>
    </source>
</evidence>
<evidence type="ECO:0000256" key="9">
    <source>
        <dbReference type="ARBA" id="ARBA00023679"/>
    </source>
</evidence>
<dbReference type="CDD" id="cd03429">
    <property type="entry name" value="NUDIX_NADH_pyrophosphatase_Nudt13"/>
    <property type="match status" value="1"/>
</dbReference>
<dbReference type="RefSeq" id="WP_118618829.1">
    <property type="nucleotide sequence ID" value="NZ_JBQHQP010000006.1"/>
</dbReference>
<evidence type="ECO:0000256" key="8">
    <source>
        <dbReference type="ARBA" id="ARBA00023027"/>
    </source>
</evidence>
<dbReference type="Pfam" id="PF09297">
    <property type="entry name" value="Zn_ribbon_NUD"/>
    <property type="match status" value="1"/>
</dbReference>
<keyword evidence="7" id="KW-0460">Magnesium</keyword>
<dbReference type="InterPro" id="IPR015376">
    <property type="entry name" value="Znr_NADH_PPase"/>
</dbReference>
<gene>
    <name evidence="11" type="primary">nudC</name>
    <name evidence="11" type="ORF">FYJ57_11765</name>
</gene>
<dbReference type="PROSITE" id="PS00893">
    <property type="entry name" value="NUDIX_BOX"/>
    <property type="match status" value="1"/>
</dbReference>
<dbReference type="GO" id="GO:0005829">
    <property type="term" value="C:cytosol"/>
    <property type="evidence" value="ECO:0007669"/>
    <property type="project" value="TreeGrafter"/>
</dbReference>
<keyword evidence="8" id="KW-0520">NAD</keyword>
<evidence type="ECO:0000256" key="6">
    <source>
        <dbReference type="ARBA" id="ARBA00022801"/>
    </source>
</evidence>
<dbReference type="PROSITE" id="PS51462">
    <property type="entry name" value="NUDIX"/>
    <property type="match status" value="1"/>
</dbReference>
<reference evidence="11 12" key="1">
    <citation type="submission" date="2019-08" db="EMBL/GenBank/DDBJ databases">
        <title>In-depth cultivation of the pig gut microbiome towards novel bacterial diversity and tailored functional studies.</title>
        <authorList>
            <person name="Wylensek D."/>
            <person name="Hitch T.C.A."/>
            <person name="Clavel T."/>
        </authorList>
    </citation>
    <scope>NUCLEOTIDE SEQUENCE [LARGE SCALE GENOMIC DNA]</scope>
    <source>
        <strain evidence="11 12">BSM-380-WT-5A</strain>
    </source>
</reference>
<dbReference type="GO" id="GO:0006742">
    <property type="term" value="P:NADP+ catabolic process"/>
    <property type="evidence" value="ECO:0007669"/>
    <property type="project" value="TreeGrafter"/>
</dbReference>
<keyword evidence="12" id="KW-1185">Reference proteome</keyword>
<dbReference type="EMBL" id="VUMS01000024">
    <property type="protein sequence ID" value="MST67374.1"/>
    <property type="molecule type" value="Genomic_DNA"/>
</dbReference>
<evidence type="ECO:0000256" key="2">
    <source>
        <dbReference type="ARBA" id="ARBA00001947"/>
    </source>
</evidence>
<comment type="caution">
    <text evidence="11">The sequence shown here is derived from an EMBL/GenBank/DDBJ whole genome shotgun (WGS) entry which is preliminary data.</text>
</comment>